<keyword evidence="2" id="KW-0238">DNA-binding</keyword>
<accession>A0A2K4ZF87</accession>
<gene>
    <name evidence="5" type="primary">btr_3</name>
    <name evidence="5" type="ORF">AMURIS_01831</name>
</gene>
<evidence type="ECO:0000256" key="2">
    <source>
        <dbReference type="ARBA" id="ARBA00023125"/>
    </source>
</evidence>
<keyword evidence="1" id="KW-0805">Transcription regulation</keyword>
<name>A0A2K4ZF87_9FIRM</name>
<dbReference type="InterPro" id="IPR014710">
    <property type="entry name" value="RmlC-like_jellyroll"/>
</dbReference>
<dbReference type="Gene3D" id="2.60.120.10">
    <property type="entry name" value="Jelly Rolls"/>
    <property type="match status" value="1"/>
</dbReference>
<dbReference type="InterPro" id="IPR009057">
    <property type="entry name" value="Homeodomain-like_sf"/>
</dbReference>
<dbReference type="SUPFAM" id="SSF51215">
    <property type="entry name" value="Regulatory protein AraC"/>
    <property type="match status" value="1"/>
</dbReference>
<dbReference type="AlphaFoldDB" id="A0A2K4ZF87"/>
<dbReference type="Proteomes" id="UP000236311">
    <property type="component" value="Unassembled WGS sequence"/>
</dbReference>
<reference evidence="5 6" key="1">
    <citation type="submission" date="2018-01" db="EMBL/GenBank/DDBJ databases">
        <authorList>
            <person name="Gaut B.S."/>
            <person name="Morton B.R."/>
            <person name="Clegg M.T."/>
            <person name="Duvall M.R."/>
        </authorList>
    </citation>
    <scope>NUCLEOTIDE SEQUENCE [LARGE SCALE GENOMIC DNA]</scope>
    <source>
        <strain evidence="5">GP69</strain>
    </source>
</reference>
<evidence type="ECO:0000259" key="4">
    <source>
        <dbReference type="PROSITE" id="PS01124"/>
    </source>
</evidence>
<protein>
    <submittedName>
        <fullName evidence="5">HTH-type transcriptional activator Btr</fullName>
    </submittedName>
</protein>
<evidence type="ECO:0000313" key="6">
    <source>
        <dbReference type="Proteomes" id="UP000236311"/>
    </source>
</evidence>
<organism evidence="5 6">
    <name type="scientific">Acetatifactor muris</name>
    <dbReference type="NCBI Taxonomy" id="879566"/>
    <lineage>
        <taxon>Bacteria</taxon>
        <taxon>Bacillati</taxon>
        <taxon>Bacillota</taxon>
        <taxon>Clostridia</taxon>
        <taxon>Lachnospirales</taxon>
        <taxon>Lachnospiraceae</taxon>
        <taxon>Acetatifactor</taxon>
    </lineage>
</organism>
<dbReference type="RefSeq" id="WP_103239231.1">
    <property type="nucleotide sequence ID" value="NZ_JANJZD010000007.1"/>
</dbReference>
<dbReference type="GO" id="GO:0043565">
    <property type="term" value="F:sequence-specific DNA binding"/>
    <property type="evidence" value="ECO:0007669"/>
    <property type="project" value="InterPro"/>
</dbReference>
<sequence>MEQVIFRQRVEGLIEAEQVIRENEFSMANRHFHDTYELYYLLEGERYYFIDKETYLVGAGDVVLVKPNQIHKTSMAKASYHNRILLQIKGEAFDTFLKSNGFLTLGELYDRNMQIIRLRKRDADMVKTMILQITEEIRERRKEYELMVKVKLLELLVLLARYRKNVLPDRKEQTAQTAKHQKVHEVADYLQTHPDTRECLEELAGRFYISKSYLSRIFKEVTGFGVNEYTNIVRVKKAQNLLIYGDYSVTEISELLGFESITYFERVFKKYTLYTPLRYRREKRA</sequence>
<evidence type="ECO:0000256" key="1">
    <source>
        <dbReference type="ARBA" id="ARBA00023015"/>
    </source>
</evidence>
<dbReference type="InterPro" id="IPR037923">
    <property type="entry name" value="HTH-like"/>
</dbReference>
<feature type="domain" description="HTH araC/xylS-type" evidence="4">
    <location>
        <begin position="184"/>
        <end position="282"/>
    </location>
</feature>
<dbReference type="SMART" id="SM00342">
    <property type="entry name" value="HTH_ARAC"/>
    <property type="match status" value="1"/>
</dbReference>
<dbReference type="OrthoDB" id="9782911at2"/>
<dbReference type="GO" id="GO:0003700">
    <property type="term" value="F:DNA-binding transcription factor activity"/>
    <property type="evidence" value="ECO:0007669"/>
    <property type="project" value="InterPro"/>
</dbReference>
<keyword evidence="6" id="KW-1185">Reference proteome</keyword>
<dbReference type="PROSITE" id="PS01124">
    <property type="entry name" value="HTH_ARAC_FAMILY_2"/>
    <property type="match status" value="1"/>
</dbReference>
<evidence type="ECO:0000256" key="3">
    <source>
        <dbReference type="ARBA" id="ARBA00023163"/>
    </source>
</evidence>
<dbReference type="InterPro" id="IPR003313">
    <property type="entry name" value="AraC-bd"/>
</dbReference>
<dbReference type="PANTHER" id="PTHR43280">
    <property type="entry name" value="ARAC-FAMILY TRANSCRIPTIONAL REGULATOR"/>
    <property type="match status" value="1"/>
</dbReference>
<dbReference type="SUPFAM" id="SSF46689">
    <property type="entry name" value="Homeodomain-like"/>
    <property type="match status" value="2"/>
</dbReference>
<proteinExistence type="predicted"/>
<dbReference type="InterPro" id="IPR018060">
    <property type="entry name" value="HTH_AraC"/>
</dbReference>
<dbReference type="Pfam" id="PF02311">
    <property type="entry name" value="AraC_binding"/>
    <property type="match status" value="1"/>
</dbReference>
<dbReference type="Pfam" id="PF12833">
    <property type="entry name" value="HTH_18"/>
    <property type="match status" value="1"/>
</dbReference>
<dbReference type="EMBL" id="OFSM01000008">
    <property type="protein sequence ID" value="SOY29116.1"/>
    <property type="molecule type" value="Genomic_DNA"/>
</dbReference>
<evidence type="ECO:0000313" key="5">
    <source>
        <dbReference type="EMBL" id="SOY29116.1"/>
    </source>
</evidence>
<dbReference type="PANTHER" id="PTHR43280:SF28">
    <property type="entry name" value="HTH-TYPE TRANSCRIPTIONAL ACTIVATOR RHAS"/>
    <property type="match status" value="1"/>
</dbReference>
<dbReference type="Gene3D" id="1.10.10.60">
    <property type="entry name" value="Homeodomain-like"/>
    <property type="match status" value="2"/>
</dbReference>
<keyword evidence="3" id="KW-0804">Transcription</keyword>